<comment type="caution">
    <text evidence="2">The sequence shown here is derived from an EMBL/GenBank/DDBJ whole genome shotgun (WGS) entry which is preliminary data.</text>
</comment>
<protein>
    <submittedName>
        <fullName evidence="2">Uncharacterized protein</fullName>
    </submittedName>
</protein>
<name>A0A0F9M7E4_9ZZZZ</name>
<feature type="compositionally biased region" description="Basic residues" evidence="1">
    <location>
        <begin position="92"/>
        <end position="101"/>
    </location>
</feature>
<dbReference type="AlphaFoldDB" id="A0A0F9M7E4"/>
<accession>A0A0F9M7E4</accession>
<evidence type="ECO:0000256" key="1">
    <source>
        <dbReference type="SAM" id="MobiDB-lite"/>
    </source>
</evidence>
<sequence>MVDKNKFKEIVLMEKEQSLHISRVPTKIKQKFVEVANEEFSQDYGMCLKWCLEQALEYQQMKPLLTMNFQPEKSTPIGEEEQPAEHTMLSGRKVKGGKKNE</sequence>
<feature type="region of interest" description="Disordered" evidence="1">
    <location>
        <begin position="71"/>
        <end position="101"/>
    </location>
</feature>
<organism evidence="2">
    <name type="scientific">marine sediment metagenome</name>
    <dbReference type="NCBI Taxonomy" id="412755"/>
    <lineage>
        <taxon>unclassified sequences</taxon>
        <taxon>metagenomes</taxon>
        <taxon>ecological metagenomes</taxon>
    </lineage>
</organism>
<dbReference type="EMBL" id="LAZR01010773">
    <property type="protein sequence ID" value="KKM65132.1"/>
    <property type="molecule type" value="Genomic_DNA"/>
</dbReference>
<gene>
    <name evidence="2" type="ORF">LCGC14_1494320</name>
</gene>
<reference evidence="2" key="1">
    <citation type="journal article" date="2015" name="Nature">
        <title>Complex archaea that bridge the gap between prokaryotes and eukaryotes.</title>
        <authorList>
            <person name="Spang A."/>
            <person name="Saw J.H."/>
            <person name="Jorgensen S.L."/>
            <person name="Zaremba-Niedzwiedzka K."/>
            <person name="Martijn J."/>
            <person name="Lind A.E."/>
            <person name="van Eijk R."/>
            <person name="Schleper C."/>
            <person name="Guy L."/>
            <person name="Ettema T.J."/>
        </authorList>
    </citation>
    <scope>NUCLEOTIDE SEQUENCE</scope>
</reference>
<proteinExistence type="predicted"/>
<evidence type="ECO:0000313" key="2">
    <source>
        <dbReference type="EMBL" id="KKM65132.1"/>
    </source>
</evidence>